<dbReference type="EMBL" id="AP027729">
    <property type="protein sequence ID" value="BDZ42702.1"/>
    <property type="molecule type" value="Genomic_DNA"/>
</dbReference>
<evidence type="ECO:0000256" key="1">
    <source>
        <dbReference type="ARBA" id="ARBA00004127"/>
    </source>
</evidence>
<evidence type="ECO:0000313" key="15">
    <source>
        <dbReference type="Proteomes" id="UP001321475"/>
    </source>
</evidence>
<dbReference type="InterPro" id="IPR003342">
    <property type="entry name" value="ArnT-like_N"/>
</dbReference>
<evidence type="ECO:0000256" key="7">
    <source>
        <dbReference type="ARBA" id="ARBA00022989"/>
    </source>
</evidence>
<evidence type="ECO:0000256" key="2">
    <source>
        <dbReference type="ARBA" id="ARBA00004922"/>
    </source>
</evidence>
<protein>
    <recommendedName>
        <fullName evidence="9 10">Polyprenol-phosphate-mannose--protein mannosyltransferase</fullName>
        <ecNumber evidence="10">2.4.1.-</ecNumber>
    </recommendedName>
</protein>
<feature type="transmembrane region" description="Helical" evidence="10">
    <location>
        <begin position="161"/>
        <end position="178"/>
    </location>
</feature>
<comment type="function">
    <text evidence="10">Protein O-mannosyltransferase that catalyzes the transfer of a single mannose residue from a polyprenol phospho-mannosyl lipidic donor to the hydroxyl group of selected serine and threonine residues in acceptor proteins.</text>
</comment>
<dbReference type="Pfam" id="PF02366">
    <property type="entry name" value="PMT"/>
    <property type="match status" value="1"/>
</dbReference>
<keyword evidence="5 10" id="KW-0808">Transferase</keyword>
<dbReference type="PANTHER" id="PTHR10050:SF46">
    <property type="entry name" value="PROTEIN O-MANNOSYL-TRANSFERASE 2"/>
    <property type="match status" value="1"/>
</dbReference>
<evidence type="ECO:0000256" key="9">
    <source>
        <dbReference type="ARBA" id="ARBA00093617"/>
    </source>
</evidence>
<feature type="region of interest" description="Disordered" evidence="11">
    <location>
        <begin position="1"/>
        <end position="32"/>
    </location>
</feature>
<gene>
    <name evidence="14" type="ORF">GCM10025865_20010</name>
</gene>
<feature type="transmembrane region" description="Helical" evidence="10">
    <location>
        <begin position="483"/>
        <end position="506"/>
    </location>
</feature>
<feature type="domain" description="Protein O-mannosyl-transferase C-terminal four TM" evidence="13">
    <location>
        <begin position="369"/>
        <end position="560"/>
    </location>
</feature>
<dbReference type="Proteomes" id="UP001321475">
    <property type="component" value="Chromosome"/>
</dbReference>
<dbReference type="InterPro" id="IPR027005">
    <property type="entry name" value="PMT-like"/>
</dbReference>
<dbReference type="RefSeq" id="WP_434019673.1">
    <property type="nucleotide sequence ID" value="NZ_AP027729.1"/>
</dbReference>
<dbReference type="Pfam" id="PF16192">
    <property type="entry name" value="PMT_4TMC"/>
    <property type="match status" value="1"/>
</dbReference>
<accession>A0ABN6XCW0</accession>
<evidence type="ECO:0000259" key="13">
    <source>
        <dbReference type="Pfam" id="PF16192"/>
    </source>
</evidence>
<reference evidence="15" key="1">
    <citation type="journal article" date="2019" name="Int. J. Syst. Evol. Microbiol.">
        <title>The Global Catalogue of Microorganisms (GCM) 10K type strain sequencing project: providing services to taxonomists for standard genome sequencing and annotation.</title>
        <authorList>
            <consortium name="The Broad Institute Genomics Platform"/>
            <consortium name="The Broad Institute Genome Sequencing Center for Infectious Disease"/>
            <person name="Wu L."/>
            <person name="Ma J."/>
        </authorList>
    </citation>
    <scope>NUCLEOTIDE SEQUENCE [LARGE SCALE GENOMIC DNA]</scope>
    <source>
        <strain evidence="15">NBRC 108565</strain>
    </source>
</reference>
<proteinExistence type="inferred from homology"/>
<keyword evidence="7 10" id="KW-1133">Transmembrane helix</keyword>
<feature type="transmembrane region" description="Helical" evidence="10">
    <location>
        <begin position="518"/>
        <end position="538"/>
    </location>
</feature>
<comment type="subcellular location">
    <subcellularLocation>
        <location evidence="10">Cell membrane</location>
    </subcellularLocation>
    <subcellularLocation>
        <location evidence="1">Endomembrane system</location>
        <topology evidence="1">Multi-pass membrane protein</topology>
    </subcellularLocation>
</comment>
<evidence type="ECO:0000313" key="14">
    <source>
        <dbReference type="EMBL" id="BDZ42702.1"/>
    </source>
</evidence>
<feature type="transmembrane region" description="Helical" evidence="10">
    <location>
        <begin position="323"/>
        <end position="344"/>
    </location>
</feature>
<evidence type="ECO:0000259" key="12">
    <source>
        <dbReference type="Pfam" id="PF02366"/>
    </source>
</evidence>
<dbReference type="InterPro" id="IPR032421">
    <property type="entry name" value="PMT_4TMC"/>
</dbReference>
<keyword evidence="4 10" id="KW-0328">Glycosyltransferase</keyword>
<comment type="pathway">
    <text evidence="2 10">Protein modification; protein glycosylation.</text>
</comment>
<feature type="transmembrane region" description="Helical" evidence="10">
    <location>
        <begin position="65"/>
        <end position="84"/>
    </location>
</feature>
<keyword evidence="15" id="KW-1185">Reference proteome</keyword>
<evidence type="ECO:0000256" key="10">
    <source>
        <dbReference type="RuleBase" id="RU367007"/>
    </source>
</evidence>
<organism evidence="14 15">
    <name type="scientific">Paraoerskovia sediminicola</name>
    <dbReference type="NCBI Taxonomy" id="1138587"/>
    <lineage>
        <taxon>Bacteria</taxon>
        <taxon>Bacillati</taxon>
        <taxon>Actinomycetota</taxon>
        <taxon>Actinomycetes</taxon>
        <taxon>Micrococcales</taxon>
        <taxon>Cellulomonadaceae</taxon>
        <taxon>Paraoerskovia</taxon>
    </lineage>
</organism>
<evidence type="ECO:0000256" key="5">
    <source>
        <dbReference type="ARBA" id="ARBA00022679"/>
    </source>
</evidence>
<keyword evidence="8 10" id="KW-0472">Membrane</keyword>
<keyword evidence="6 10" id="KW-0812">Transmembrane</keyword>
<dbReference type="EC" id="2.4.1.-" evidence="10"/>
<evidence type="ECO:0000256" key="3">
    <source>
        <dbReference type="ARBA" id="ARBA00007222"/>
    </source>
</evidence>
<dbReference type="PANTHER" id="PTHR10050">
    <property type="entry name" value="DOLICHYL-PHOSPHATE-MANNOSE--PROTEIN MANNOSYLTRANSFERASE"/>
    <property type="match status" value="1"/>
</dbReference>
<evidence type="ECO:0000256" key="8">
    <source>
        <dbReference type="ARBA" id="ARBA00023136"/>
    </source>
</evidence>
<feature type="domain" description="ArnT-like N-terminal" evidence="12">
    <location>
        <begin position="73"/>
        <end position="328"/>
    </location>
</feature>
<feature type="transmembrane region" description="Helical" evidence="10">
    <location>
        <begin position="207"/>
        <end position="230"/>
    </location>
</feature>
<sequence>MTSVQTDPREEPPTGSSTGSDDGAPATDLAPTVVGGTRSAAHERMLELLLGARTLALGATANDRLWAWLGPALVTLVAGVLRLWNLGHPHELVFDETYYVKDSWTLLNLGYEGSWPDDPNAAFEAGQVDGYLPEASYVVHPQLGKWMIALGMAGPGAESSFGWRVSAAVVGTLAVFLLARVARRLFASTAMGVAAGALLAVDGEAIVLSRITLLDGFLMFWVLVAFWCILRDRDSSRRRLASKVADVLDSGGAIGRYGPRLGWRWWRFAAAVALGLACGTKWSGLYFLAALALLSVLWDATARRKVGVKRWWEDTFMVDAVPAALIMLPTALLTYLATWASWFASSEGYMRQWAATHPGEGVTWLPESLRSFWEYHVSMWTFHTGLSAEHPYASNPWGWPLQLRPTSFYFESFDDGSGTCGADRCVEAISAVGNPAVWWLGTVALLVTVWFLVRRFDWRASAVLVGLVAGWVPWLLTPDRTIFTFYSVVFVPWMVLALVYAMTLALEHTEGRATARRRVRWGIGIALALAGLAGAYFYPLWSGMQVSYEFWHQHMWLTSWI</sequence>
<keyword evidence="10" id="KW-1003">Cell membrane</keyword>
<feature type="transmembrane region" description="Helical" evidence="10">
    <location>
        <begin position="436"/>
        <end position="453"/>
    </location>
</feature>
<name>A0ABN6XCW0_9CELL</name>
<feature type="transmembrane region" description="Helical" evidence="10">
    <location>
        <begin position="460"/>
        <end position="477"/>
    </location>
</feature>
<dbReference type="GO" id="GO:0016757">
    <property type="term" value="F:glycosyltransferase activity"/>
    <property type="evidence" value="ECO:0007669"/>
    <property type="project" value="UniProtKB-KW"/>
</dbReference>
<evidence type="ECO:0000256" key="11">
    <source>
        <dbReference type="SAM" id="MobiDB-lite"/>
    </source>
</evidence>
<feature type="transmembrane region" description="Helical" evidence="10">
    <location>
        <begin position="185"/>
        <end position="201"/>
    </location>
</feature>
<comment type="similarity">
    <text evidence="3 10">Belongs to the glycosyltransferase 39 family.</text>
</comment>
<evidence type="ECO:0000256" key="4">
    <source>
        <dbReference type="ARBA" id="ARBA00022676"/>
    </source>
</evidence>
<evidence type="ECO:0000256" key="6">
    <source>
        <dbReference type="ARBA" id="ARBA00022692"/>
    </source>
</evidence>